<feature type="region of interest" description="Disordered" evidence="1">
    <location>
        <begin position="731"/>
        <end position="754"/>
    </location>
</feature>
<dbReference type="InterPro" id="IPR014031">
    <property type="entry name" value="Ketoacyl_synth_C"/>
</dbReference>
<dbReference type="Proteomes" id="UP001075354">
    <property type="component" value="Chromosome 4"/>
</dbReference>
<accession>A0AAV7XRS4</accession>
<dbReference type="Pfam" id="PF02801">
    <property type="entry name" value="Ketoacyl-synt_C"/>
    <property type="match status" value="1"/>
</dbReference>
<dbReference type="InterPro" id="IPR020841">
    <property type="entry name" value="PKS_Beta-ketoAc_synthase_dom"/>
</dbReference>
<evidence type="ECO:0000313" key="4">
    <source>
        <dbReference type="Proteomes" id="UP001075354"/>
    </source>
</evidence>
<dbReference type="Gene3D" id="3.40.47.10">
    <property type="match status" value="1"/>
</dbReference>
<evidence type="ECO:0000259" key="2">
    <source>
        <dbReference type="PROSITE" id="PS52004"/>
    </source>
</evidence>
<dbReference type="SUPFAM" id="SSF52151">
    <property type="entry name" value="FabD/lysophospholipase-like"/>
    <property type="match status" value="1"/>
</dbReference>
<dbReference type="GO" id="GO:0004312">
    <property type="term" value="F:fatty acid synthase activity"/>
    <property type="evidence" value="ECO:0007669"/>
    <property type="project" value="TreeGrafter"/>
</dbReference>
<dbReference type="SUPFAM" id="SSF53901">
    <property type="entry name" value="Thiolase-like"/>
    <property type="match status" value="1"/>
</dbReference>
<dbReference type="Pfam" id="PF00698">
    <property type="entry name" value="Acyl_transf_1"/>
    <property type="match status" value="1"/>
</dbReference>
<dbReference type="InterPro" id="IPR032821">
    <property type="entry name" value="PKS_assoc"/>
</dbReference>
<comment type="caution">
    <text evidence="3">The sequence shown here is derived from an EMBL/GenBank/DDBJ whole genome shotgun (WGS) entry which is preliminary data.</text>
</comment>
<dbReference type="InterPro" id="IPR050091">
    <property type="entry name" value="PKS_NRPS_Biosynth_Enz"/>
</dbReference>
<dbReference type="InterPro" id="IPR016039">
    <property type="entry name" value="Thiolase-like"/>
</dbReference>
<dbReference type="PANTHER" id="PTHR43775">
    <property type="entry name" value="FATTY ACID SYNTHASE"/>
    <property type="match status" value="1"/>
</dbReference>
<feature type="compositionally biased region" description="Basic and acidic residues" evidence="1">
    <location>
        <begin position="741"/>
        <end position="754"/>
    </location>
</feature>
<keyword evidence="4" id="KW-1185">Reference proteome</keyword>
<organism evidence="3 4">
    <name type="scientific">Megalurothrips usitatus</name>
    <name type="common">bean blossom thrips</name>
    <dbReference type="NCBI Taxonomy" id="439358"/>
    <lineage>
        <taxon>Eukaryota</taxon>
        <taxon>Metazoa</taxon>
        <taxon>Ecdysozoa</taxon>
        <taxon>Arthropoda</taxon>
        <taxon>Hexapoda</taxon>
        <taxon>Insecta</taxon>
        <taxon>Pterygota</taxon>
        <taxon>Neoptera</taxon>
        <taxon>Paraneoptera</taxon>
        <taxon>Thysanoptera</taxon>
        <taxon>Terebrantia</taxon>
        <taxon>Thripoidea</taxon>
        <taxon>Thripidae</taxon>
        <taxon>Megalurothrips</taxon>
    </lineage>
</organism>
<name>A0AAV7XRS4_9NEOP</name>
<gene>
    <name evidence="3" type="ORF">ONE63_007028</name>
</gene>
<feature type="domain" description="Ketosynthase family 3 (KS3)" evidence="2">
    <location>
        <begin position="5"/>
        <end position="419"/>
    </location>
</feature>
<dbReference type="PANTHER" id="PTHR43775:SF23">
    <property type="entry name" value="FATTY ACID SYNTHASE 3"/>
    <property type="match status" value="1"/>
</dbReference>
<dbReference type="Pfam" id="PF16197">
    <property type="entry name" value="KAsynt_C_assoc"/>
    <property type="match status" value="1"/>
</dbReference>
<sequence>MSDREVEVVISGVGGWFPGCCRSLPELAEQLLANKYLVQQQETRWKKSGDLREQPLFGTIGDCGDFDHAFFGMHQKLAYWTDPAARLCIERSFEAIIDAGLSPRELRGSKTNVYASYTFSDFEALMLDHFEAPSGYAIAGMSRTMVPNRISYFYDLKGQSCGFDGNWPWGELGLQMAQDAIRAGSCDAALVLASSVVQQPERTAQCRVMGLVSEDGLCRSFDAAASGGQRSDAVVCFVVQRADRAKRCYARVVASRCGVAGPVGAAGDPMSHNPRGVERLLRGFYRDCGEDPSKVAYLEADGSGCRLWEEAELHASGEVLAGRGQRAGKLLVGSVKSNVGHTDGCAGMLAVAKLIVAMETGVIPATINHATPNTNITALRDGRLQIVTSNTALPVDGDTLLAATTLGLGGAVGHVLVKPNPKAKAPRAARSPELPRVVTVSGRTEDGVLGALRRVQAQPFDPEYLRLVQDAFTDIKGHTVRGFTLVPPSRDQPIYKINVAARLPASLDVACHNSATSCTLAGPADDVRAFVDVLQAEGTFARAVNASDIAFHSRYVRPAAPLVMQGLRSVIPEPRPRSPRWLSTSVPEERWGEAEARYCSPEYQTNNLLRPVLFEEVLAHVPDDAVLLEVAPHGLLQPILKRALPQCHHLSLTQRGAADGLHFLLEAIGGLYCLGQDPVVSALCPDVEFPVSRGTPSLAPLVSWDHAERNTFLDRPAQDCRTVSGSAAAARAGAGAGAGAGDEREADTVSRSRP</sequence>
<reference evidence="3" key="1">
    <citation type="submission" date="2022-12" db="EMBL/GenBank/DDBJ databases">
        <title>Chromosome-level genome assembly of the bean flower thrips Megalurothrips usitatus.</title>
        <authorList>
            <person name="Ma L."/>
            <person name="Liu Q."/>
            <person name="Li H."/>
            <person name="Cai W."/>
        </authorList>
    </citation>
    <scope>NUCLEOTIDE SEQUENCE</scope>
    <source>
        <strain evidence="3">Cailab_2022a</strain>
    </source>
</reference>
<dbReference type="InterPro" id="IPR014030">
    <property type="entry name" value="Ketoacyl_synth_N"/>
</dbReference>
<evidence type="ECO:0000313" key="3">
    <source>
        <dbReference type="EMBL" id="KAJ1528633.1"/>
    </source>
</evidence>
<evidence type="ECO:0000256" key="1">
    <source>
        <dbReference type="SAM" id="MobiDB-lite"/>
    </source>
</evidence>
<protein>
    <recommendedName>
        <fullName evidence="2">Ketosynthase family 3 (KS3) domain-containing protein</fullName>
    </recommendedName>
</protein>
<dbReference type="AlphaFoldDB" id="A0AAV7XRS4"/>
<proteinExistence type="predicted"/>
<dbReference type="SMART" id="SM00827">
    <property type="entry name" value="PKS_AT"/>
    <property type="match status" value="1"/>
</dbReference>
<dbReference type="Gene3D" id="1.10.287.1960">
    <property type="match status" value="1"/>
</dbReference>
<dbReference type="EMBL" id="JAPTSV010000004">
    <property type="protein sequence ID" value="KAJ1528633.1"/>
    <property type="molecule type" value="Genomic_DNA"/>
</dbReference>
<dbReference type="PROSITE" id="PS52004">
    <property type="entry name" value="KS3_2"/>
    <property type="match status" value="1"/>
</dbReference>
<dbReference type="Pfam" id="PF00109">
    <property type="entry name" value="ketoacyl-synt"/>
    <property type="match status" value="1"/>
</dbReference>
<dbReference type="SMART" id="SM00825">
    <property type="entry name" value="PKS_KS"/>
    <property type="match status" value="1"/>
</dbReference>
<dbReference type="GO" id="GO:0006633">
    <property type="term" value="P:fatty acid biosynthetic process"/>
    <property type="evidence" value="ECO:0007669"/>
    <property type="project" value="TreeGrafter"/>
</dbReference>
<dbReference type="InterPro" id="IPR016035">
    <property type="entry name" value="Acyl_Trfase/lysoPLipase"/>
</dbReference>
<dbReference type="InterPro" id="IPR014043">
    <property type="entry name" value="Acyl_transferase_dom"/>
</dbReference>
<dbReference type="CDD" id="cd00833">
    <property type="entry name" value="PKS"/>
    <property type="match status" value="1"/>
</dbReference>
<dbReference type="Gene3D" id="3.30.70.250">
    <property type="entry name" value="Malonyl-CoA ACP transacylase, ACP-binding"/>
    <property type="match status" value="1"/>
</dbReference>
<dbReference type="Gene3D" id="3.30.70.3290">
    <property type="match status" value="2"/>
</dbReference>